<protein>
    <recommendedName>
        <fullName evidence="2">DUF7905 domain-containing protein</fullName>
    </recommendedName>
</protein>
<feature type="compositionally biased region" description="Low complexity" evidence="1">
    <location>
        <begin position="343"/>
        <end position="360"/>
    </location>
</feature>
<feature type="region of interest" description="Disordered" evidence="1">
    <location>
        <begin position="1"/>
        <end position="74"/>
    </location>
</feature>
<feature type="compositionally biased region" description="Polar residues" evidence="1">
    <location>
        <begin position="290"/>
        <end position="299"/>
    </location>
</feature>
<feature type="compositionally biased region" description="Acidic residues" evidence="1">
    <location>
        <begin position="25"/>
        <end position="39"/>
    </location>
</feature>
<proteinExistence type="predicted"/>
<evidence type="ECO:0000259" key="2">
    <source>
        <dbReference type="Pfam" id="PF25482"/>
    </source>
</evidence>
<dbReference type="AlphaFoldDB" id="A0A8H7VQP3"/>
<feature type="region of interest" description="Disordered" evidence="1">
    <location>
        <begin position="210"/>
        <end position="240"/>
    </location>
</feature>
<feature type="compositionally biased region" description="Polar residues" evidence="1">
    <location>
        <begin position="1"/>
        <end position="15"/>
    </location>
</feature>
<feature type="compositionally biased region" description="Polar residues" evidence="1">
    <location>
        <begin position="254"/>
        <end position="276"/>
    </location>
</feature>
<reference evidence="3 4" key="1">
    <citation type="submission" date="2020-12" db="EMBL/GenBank/DDBJ databases">
        <title>Metabolic potential, ecology and presence of endohyphal bacteria is reflected in genomic diversity of Mucoromycotina.</title>
        <authorList>
            <person name="Muszewska A."/>
            <person name="Okrasinska A."/>
            <person name="Steczkiewicz K."/>
            <person name="Drgas O."/>
            <person name="Orlowska M."/>
            <person name="Perlinska-Lenart U."/>
            <person name="Aleksandrzak-Piekarczyk T."/>
            <person name="Szatraj K."/>
            <person name="Zielenkiewicz U."/>
            <person name="Pilsyk S."/>
            <person name="Malc E."/>
            <person name="Mieczkowski P."/>
            <person name="Kruszewska J.S."/>
            <person name="Biernat P."/>
            <person name="Pawlowska J."/>
        </authorList>
    </citation>
    <scope>NUCLEOTIDE SEQUENCE [LARGE SCALE GENOMIC DNA]</scope>
    <source>
        <strain evidence="3 4">CBS 142.35</strain>
    </source>
</reference>
<dbReference type="InterPro" id="IPR057227">
    <property type="entry name" value="DUF7905"/>
</dbReference>
<organism evidence="3 4">
    <name type="scientific">Circinella minor</name>
    <dbReference type="NCBI Taxonomy" id="1195481"/>
    <lineage>
        <taxon>Eukaryota</taxon>
        <taxon>Fungi</taxon>
        <taxon>Fungi incertae sedis</taxon>
        <taxon>Mucoromycota</taxon>
        <taxon>Mucoromycotina</taxon>
        <taxon>Mucoromycetes</taxon>
        <taxon>Mucorales</taxon>
        <taxon>Lichtheimiaceae</taxon>
        <taxon>Circinella</taxon>
    </lineage>
</organism>
<evidence type="ECO:0000256" key="1">
    <source>
        <dbReference type="SAM" id="MobiDB-lite"/>
    </source>
</evidence>
<gene>
    <name evidence="3" type="ORF">INT45_002065</name>
</gene>
<feature type="compositionally biased region" description="Basic residues" evidence="1">
    <location>
        <begin position="229"/>
        <end position="239"/>
    </location>
</feature>
<feature type="compositionally biased region" description="Basic and acidic residues" evidence="1">
    <location>
        <begin position="48"/>
        <end position="60"/>
    </location>
</feature>
<evidence type="ECO:0000313" key="4">
    <source>
        <dbReference type="Proteomes" id="UP000646827"/>
    </source>
</evidence>
<dbReference type="OrthoDB" id="10265971at2759"/>
<feature type="domain" description="DUF7905" evidence="2">
    <location>
        <begin position="390"/>
        <end position="626"/>
    </location>
</feature>
<dbReference type="Proteomes" id="UP000646827">
    <property type="component" value="Unassembled WGS sequence"/>
</dbReference>
<name>A0A8H7VQP3_9FUNG</name>
<comment type="caution">
    <text evidence="3">The sequence shown here is derived from an EMBL/GenBank/DDBJ whole genome shotgun (WGS) entry which is preliminary data.</text>
</comment>
<sequence>MADISDQQNVSQNLGNSSNPSSPEEVSDSEDDNYSDDSEYSYSDDSLDYMRPKKNNDKGKNQASQSEAMKKKANETHGSFTFAKNVKNPEDILFGPPYEAMAAADYLWVIGCETGTECSLDSNKTVQIFGYSESKVQSAIEKFRFLQSLYKRLRRPTVVTPCIHYRTEGEYRLNFCDLRDYVDESSVALPRNFQRPAYVLIPSFKDPKSGNFMRPKGLSATAQMDSSKQQKKQIQKKTPKSIYDELDDRFSEAHISSPNAPQSPLSWSSGQFNERTSAPPGETPLWGEQKYTTSPSKSASRGRGGGRGGINNSFANRSGTQETPRWGTPPPVTVANDDFPALGSGSSPSGRGRGQQQRGGATNGRGRRVMRLTPQKAPKPDPTKSKSMLTMAKEYNLFSIKEALSDSLETARQFRGEVTLKAKLGKVLWRNIPKEVGKSKIWNYTDIKDVCMKELKIQPTFNNVTITRGDIAQTAWRTVEQAFGPSIKSSSFFEIHVDGRSKASEPMKPAILYTEASWANFFKVDLMKHTLTEIDWVSLDSKFDFQMSLQVNEIGRKEVSPFKPFIRRVALRPSSDGKTNALAYQNVGEGRLLKVKDIYHKQVSLFNVSKDVVLKMTRFENVPSEIETTGSEAKYSATTGRGFVGYDIEILNGQKMIFLDKMITFLQNL</sequence>
<keyword evidence="4" id="KW-1185">Reference proteome</keyword>
<accession>A0A8H7VQP3</accession>
<dbReference type="EMBL" id="JAEPRB010000004">
    <property type="protein sequence ID" value="KAG2227827.1"/>
    <property type="molecule type" value="Genomic_DNA"/>
</dbReference>
<feature type="region of interest" description="Disordered" evidence="1">
    <location>
        <begin position="254"/>
        <end position="386"/>
    </location>
</feature>
<dbReference type="Pfam" id="PF25482">
    <property type="entry name" value="DUF7905"/>
    <property type="match status" value="1"/>
</dbReference>
<evidence type="ECO:0000313" key="3">
    <source>
        <dbReference type="EMBL" id="KAG2227827.1"/>
    </source>
</evidence>
<feature type="compositionally biased region" description="Polar residues" evidence="1">
    <location>
        <begin position="310"/>
        <end position="323"/>
    </location>
</feature>